<keyword evidence="10" id="KW-0648">Protein biosynthesis</keyword>
<keyword evidence="4" id="KW-0805">Transcription regulation</keyword>
<dbReference type="AlphaFoldDB" id="A0AAD6TPX9"/>
<feature type="domain" description="Transcription elongation factor Eaf N-terminal" evidence="9">
    <location>
        <begin position="14"/>
        <end position="131"/>
    </location>
</feature>
<feature type="compositionally biased region" description="Low complexity" evidence="8">
    <location>
        <begin position="391"/>
        <end position="403"/>
    </location>
</feature>
<feature type="compositionally biased region" description="Acidic residues" evidence="8">
    <location>
        <begin position="182"/>
        <end position="193"/>
    </location>
</feature>
<dbReference type="GO" id="GO:0003711">
    <property type="term" value="F:transcription elongation factor activity"/>
    <property type="evidence" value="ECO:0007669"/>
    <property type="project" value="TreeGrafter"/>
</dbReference>
<feature type="region of interest" description="Disordered" evidence="8">
    <location>
        <begin position="25"/>
        <end position="45"/>
    </location>
</feature>
<feature type="region of interest" description="Disordered" evidence="8">
    <location>
        <begin position="138"/>
        <end position="405"/>
    </location>
</feature>
<evidence type="ECO:0000256" key="3">
    <source>
        <dbReference type="ARBA" id="ARBA00022553"/>
    </source>
</evidence>
<organism evidence="10 11">
    <name type="scientific">Mycena alexandri</name>
    <dbReference type="NCBI Taxonomy" id="1745969"/>
    <lineage>
        <taxon>Eukaryota</taxon>
        <taxon>Fungi</taxon>
        <taxon>Dikarya</taxon>
        <taxon>Basidiomycota</taxon>
        <taxon>Agaricomycotina</taxon>
        <taxon>Agaricomycetes</taxon>
        <taxon>Agaricomycetidae</taxon>
        <taxon>Agaricales</taxon>
        <taxon>Marasmiineae</taxon>
        <taxon>Mycenaceae</taxon>
        <taxon>Mycena</taxon>
    </lineage>
</organism>
<dbReference type="PANTHER" id="PTHR15970:SF2">
    <property type="entry name" value="ELL-ASSOCIATED FACTOR EAF"/>
    <property type="match status" value="1"/>
</dbReference>
<dbReference type="GO" id="GO:0006368">
    <property type="term" value="P:transcription elongation by RNA polymerase II"/>
    <property type="evidence" value="ECO:0007669"/>
    <property type="project" value="InterPro"/>
</dbReference>
<evidence type="ECO:0000256" key="7">
    <source>
        <dbReference type="ARBA" id="ARBA00023242"/>
    </source>
</evidence>
<evidence type="ECO:0000313" key="11">
    <source>
        <dbReference type="Proteomes" id="UP001218188"/>
    </source>
</evidence>
<evidence type="ECO:0000259" key="9">
    <source>
        <dbReference type="Pfam" id="PF09816"/>
    </source>
</evidence>
<dbReference type="Pfam" id="PF09816">
    <property type="entry name" value="EAF"/>
    <property type="match status" value="1"/>
</dbReference>
<keyword evidence="6" id="KW-0804">Transcription</keyword>
<feature type="compositionally biased region" description="Acidic residues" evidence="8">
    <location>
        <begin position="163"/>
        <end position="172"/>
    </location>
</feature>
<feature type="compositionally biased region" description="Pro residues" evidence="8">
    <location>
        <begin position="197"/>
        <end position="231"/>
    </location>
</feature>
<dbReference type="EMBL" id="JARJCM010000001">
    <property type="protein sequence ID" value="KAJ7047817.1"/>
    <property type="molecule type" value="Genomic_DNA"/>
</dbReference>
<evidence type="ECO:0000256" key="4">
    <source>
        <dbReference type="ARBA" id="ARBA00023015"/>
    </source>
</evidence>
<keyword evidence="10" id="KW-0251">Elongation factor</keyword>
<dbReference type="InterPro" id="IPR019194">
    <property type="entry name" value="Tscrpt_elong_fac_Eaf_N"/>
</dbReference>
<dbReference type="Proteomes" id="UP001218188">
    <property type="component" value="Unassembled WGS sequence"/>
</dbReference>
<evidence type="ECO:0000256" key="6">
    <source>
        <dbReference type="ARBA" id="ARBA00023163"/>
    </source>
</evidence>
<feature type="compositionally biased region" description="Acidic residues" evidence="8">
    <location>
        <begin position="352"/>
        <end position="389"/>
    </location>
</feature>
<evidence type="ECO:0000256" key="5">
    <source>
        <dbReference type="ARBA" id="ARBA00023159"/>
    </source>
</evidence>
<evidence type="ECO:0000256" key="8">
    <source>
        <dbReference type="SAM" id="MobiDB-lite"/>
    </source>
</evidence>
<comment type="similarity">
    <text evidence="2">Belongs to the EAF family.</text>
</comment>
<dbReference type="GO" id="GO:0032783">
    <property type="term" value="C:super elongation complex"/>
    <property type="evidence" value="ECO:0007669"/>
    <property type="project" value="InterPro"/>
</dbReference>
<keyword evidence="5" id="KW-0010">Activator</keyword>
<gene>
    <name evidence="10" type="ORF">C8F04DRAFT_1226731</name>
</gene>
<keyword evidence="7" id="KW-0539">Nucleus</keyword>
<keyword evidence="11" id="KW-1185">Reference proteome</keyword>
<comment type="subcellular location">
    <subcellularLocation>
        <location evidence="1">Nucleus</location>
    </subcellularLocation>
</comment>
<dbReference type="GO" id="GO:0003746">
    <property type="term" value="F:translation elongation factor activity"/>
    <property type="evidence" value="ECO:0007669"/>
    <property type="project" value="UniProtKB-KW"/>
</dbReference>
<feature type="region of interest" description="Disordered" evidence="8">
    <location>
        <begin position="1"/>
        <end position="20"/>
    </location>
</feature>
<dbReference type="InterPro" id="IPR027093">
    <property type="entry name" value="EAF_fam"/>
</dbReference>
<reference evidence="10" key="1">
    <citation type="submission" date="2023-03" db="EMBL/GenBank/DDBJ databases">
        <title>Massive genome expansion in bonnet fungi (Mycena s.s.) driven by repeated elements and novel gene families across ecological guilds.</title>
        <authorList>
            <consortium name="Lawrence Berkeley National Laboratory"/>
            <person name="Harder C.B."/>
            <person name="Miyauchi S."/>
            <person name="Viragh M."/>
            <person name="Kuo A."/>
            <person name="Thoen E."/>
            <person name="Andreopoulos B."/>
            <person name="Lu D."/>
            <person name="Skrede I."/>
            <person name="Drula E."/>
            <person name="Henrissat B."/>
            <person name="Morin E."/>
            <person name="Kohler A."/>
            <person name="Barry K."/>
            <person name="LaButti K."/>
            <person name="Morin E."/>
            <person name="Salamov A."/>
            <person name="Lipzen A."/>
            <person name="Mereny Z."/>
            <person name="Hegedus B."/>
            <person name="Baldrian P."/>
            <person name="Stursova M."/>
            <person name="Weitz H."/>
            <person name="Taylor A."/>
            <person name="Grigoriev I.V."/>
            <person name="Nagy L.G."/>
            <person name="Martin F."/>
            <person name="Kauserud H."/>
        </authorList>
    </citation>
    <scope>NUCLEOTIDE SEQUENCE</scope>
    <source>
        <strain evidence="10">CBHHK200</strain>
    </source>
</reference>
<feature type="compositionally biased region" description="Pro residues" evidence="8">
    <location>
        <begin position="242"/>
        <end position="254"/>
    </location>
</feature>
<keyword evidence="3" id="KW-0597">Phosphoprotein</keyword>
<feature type="compositionally biased region" description="Acidic residues" evidence="8">
    <location>
        <begin position="330"/>
        <end position="340"/>
    </location>
</feature>
<accession>A0AAD6TPX9</accession>
<evidence type="ECO:0000256" key="1">
    <source>
        <dbReference type="ARBA" id="ARBA00004123"/>
    </source>
</evidence>
<evidence type="ECO:0000313" key="10">
    <source>
        <dbReference type="EMBL" id="KAJ7047817.1"/>
    </source>
</evidence>
<comment type="caution">
    <text evidence="10">The sequence shown here is derived from an EMBL/GenBank/DDBJ whole genome shotgun (WGS) entry which is preliminary data.</text>
</comment>
<protein>
    <submittedName>
        <fullName evidence="10">RNA polymerase II transcription elongation factor-domain-containing protein</fullName>
    </submittedName>
</protein>
<evidence type="ECO:0000256" key="2">
    <source>
        <dbReference type="ARBA" id="ARBA00007798"/>
    </source>
</evidence>
<feature type="compositionally biased region" description="Low complexity" evidence="8">
    <location>
        <begin position="138"/>
        <end position="149"/>
    </location>
</feature>
<sequence>MASSAESWIPKGTHEVQIGPSLNKALKARKGGPPPQVKRTGPPEKDFYSFRYNFRPPSVETTRPGSIQINRAKDATTSTIIVEHPSSQPGETHVYTGTEAAVKEVDCILIYDEETGSYKLEKLESSIILNYGHKAHAASLPASSASTPKLETDTEATRLSQDADADGDIDDELPSHFFAVPEESEEEEEDGELEPVPVLPPPPPPPPAKPAKAAPPPKQRPEPVAPRPTKPVPQRKKKAAAAPPPPPQSAPPPVHIDADEEDLEFGRPAMKRAKHTAPASPAPAPAPAPAPVAFSLPGSSSGVWVPPPAPHAQSSKAPPPSAPSPIAIADDSDEEDDWDEVAAAVPPPDAEATQEIDMNEFELTLELEMEAEMEEQEQEQDEEGSEQEDFLAAALPQAPDSAATPIRPMSMLAGFSDDEFSSSEDSDDD</sequence>
<proteinExistence type="inferred from homology"/>
<feature type="compositionally biased region" description="Low complexity" evidence="8">
    <location>
        <begin position="295"/>
        <end position="304"/>
    </location>
</feature>
<name>A0AAD6TPX9_9AGAR</name>
<dbReference type="PANTHER" id="PTHR15970">
    <property type="entry name" value="ELL-ASSOCIATED FACTOR EAF"/>
    <property type="match status" value="1"/>
</dbReference>
<feature type="compositionally biased region" description="Pro residues" evidence="8">
    <location>
        <begin position="280"/>
        <end position="290"/>
    </location>
</feature>